<organism evidence="5">
    <name type="scientific">Brassica cretica</name>
    <name type="common">Mustard</name>
    <dbReference type="NCBI Taxonomy" id="69181"/>
    <lineage>
        <taxon>Eukaryota</taxon>
        <taxon>Viridiplantae</taxon>
        <taxon>Streptophyta</taxon>
        <taxon>Embryophyta</taxon>
        <taxon>Tracheophyta</taxon>
        <taxon>Spermatophyta</taxon>
        <taxon>Magnoliopsida</taxon>
        <taxon>eudicotyledons</taxon>
        <taxon>Gunneridae</taxon>
        <taxon>Pentapetalae</taxon>
        <taxon>rosids</taxon>
        <taxon>malvids</taxon>
        <taxon>Brassicales</taxon>
        <taxon>Brassicaceae</taxon>
        <taxon>Brassiceae</taxon>
        <taxon>Brassica</taxon>
    </lineage>
</organism>
<dbReference type="InterPro" id="IPR020966">
    <property type="entry name" value="ALMT"/>
</dbReference>
<keyword evidence="2" id="KW-0812">Transmembrane</keyword>
<protein>
    <submittedName>
        <fullName evidence="5">Uncharacterized protein</fullName>
    </submittedName>
</protein>
<dbReference type="GO" id="GO:0015743">
    <property type="term" value="P:malate transport"/>
    <property type="evidence" value="ECO:0007669"/>
    <property type="project" value="InterPro"/>
</dbReference>
<dbReference type="AlphaFoldDB" id="A0A3N6RCQ6"/>
<keyword evidence="4" id="KW-0472">Membrane</keyword>
<proteinExistence type="predicted"/>
<accession>A0A3N6RCQ6</accession>
<dbReference type="Pfam" id="PF11744">
    <property type="entry name" value="ALMT"/>
    <property type="match status" value="1"/>
</dbReference>
<sequence>MEMALALCSFVIYLKEPLTDASKYAMWAILTVVVVFDYSIGCVNGYLQCVEYESQSPHTGNDSQLWVSTESMMFRNREHWIQHLL</sequence>
<comment type="subcellular location">
    <subcellularLocation>
        <location evidence="1">Membrane</location>
        <topology evidence="1">Multi-pass membrane protein</topology>
    </subcellularLocation>
</comment>
<evidence type="ECO:0000256" key="2">
    <source>
        <dbReference type="ARBA" id="ARBA00022692"/>
    </source>
</evidence>
<reference evidence="5" key="1">
    <citation type="submission" date="2019-12" db="EMBL/GenBank/DDBJ databases">
        <title>Genome sequencing and annotation of Brassica cretica.</title>
        <authorList>
            <person name="Studholme D.J."/>
            <person name="Sarris P.F."/>
        </authorList>
    </citation>
    <scope>NUCLEOTIDE SEQUENCE</scope>
    <source>
        <strain evidence="5">PFS-102/07</strain>
        <tissue evidence="5">Leaf</tissue>
    </source>
</reference>
<name>A0A3N6RCQ6_BRACR</name>
<keyword evidence="3" id="KW-1133">Transmembrane helix</keyword>
<dbReference type="GO" id="GO:0016020">
    <property type="term" value="C:membrane"/>
    <property type="evidence" value="ECO:0007669"/>
    <property type="project" value="UniProtKB-SubCell"/>
</dbReference>
<dbReference type="EMBL" id="QGKY02001250">
    <property type="protein sequence ID" value="KAF2560911.1"/>
    <property type="molecule type" value="Genomic_DNA"/>
</dbReference>
<evidence type="ECO:0000313" key="5">
    <source>
        <dbReference type="EMBL" id="KAF2560911.1"/>
    </source>
</evidence>
<evidence type="ECO:0000256" key="1">
    <source>
        <dbReference type="ARBA" id="ARBA00004141"/>
    </source>
</evidence>
<gene>
    <name evidence="5" type="ORF">F2Q70_00015845</name>
</gene>
<evidence type="ECO:0000256" key="3">
    <source>
        <dbReference type="ARBA" id="ARBA00022989"/>
    </source>
</evidence>
<evidence type="ECO:0000256" key="4">
    <source>
        <dbReference type="ARBA" id="ARBA00023136"/>
    </source>
</evidence>
<comment type="caution">
    <text evidence="5">The sequence shown here is derived from an EMBL/GenBank/DDBJ whole genome shotgun (WGS) entry which is preliminary data.</text>
</comment>